<dbReference type="GO" id="GO:0016765">
    <property type="term" value="F:transferase activity, transferring alkyl or aryl (other than methyl) groups"/>
    <property type="evidence" value="ECO:0007669"/>
    <property type="project" value="UniProtKB-UniRule"/>
</dbReference>
<name>A0A172YDQ4_9GAMM</name>
<dbReference type="GO" id="GO:0002098">
    <property type="term" value="P:tRNA wobble uridine modification"/>
    <property type="evidence" value="ECO:0007669"/>
    <property type="project" value="UniProtKB-UniRule"/>
</dbReference>
<dbReference type="GO" id="GO:0043828">
    <property type="term" value="F:tRNA 2-selenouridine synthase activity"/>
    <property type="evidence" value="ECO:0007669"/>
    <property type="project" value="UniProtKB-EC"/>
</dbReference>
<comment type="subunit">
    <text evidence="2">Monomer.</text>
</comment>
<dbReference type="InterPro" id="IPR027417">
    <property type="entry name" value="P-loop_NTPase"/>
</dbReference>
<sequence length="366" mass="41388">MSQSRTDFATLFVDEVALLDVRAPVEFAKGAFPQAVNLPLMDDLERQRVGTRYKRQGQQAALELGHRLVSGELKRRRIESWARFARAHPEGCLYCFRGGLRSQIVQRWLRDEAGIDYPRVAGGYKALRGFLSEVIERAVVECEWVRIGGLTGVGKTEVLAGVANAVDLEGLACHRGSSFGGRVTPQPAQIDFEHRLAIALLKLREAGTARLIVEDEGGRIGRCMLPLALQRRMQRAPLIWLEAPLSQRIERVLKDYVIDLRAEFIAAFGLKPGLEHFAERLEQSLASLSKRLGVERYRRLAALMSWALASSAEESLALHRGWIHLLLDEYYDPIYRYQRDSQQQQVLFSGEREAVLDYLRSMACAR</sequence>
<dbReference type="STRING" id="376489.A5892_07660"/>
<dbReference type="CDD" id="cd01520">
    <property type="entry name" value="RHOD_YbbB"/>
    <property type="match status" value="1"/>
</dbReference>
<feature type="active site" description="S-selanylcysteine intermediate" evidence="2">
    <location>
        <position position="95"/>
    </location>
</feature>
<proteinExistence type="inferred from homology"/>
<dbReference type="AlphaFoldDB" id="A0A172YDQ4"/>
<dbReference type="NCBIfam" id="TIGR03167">
    <property type="entry name" value="tRNA_sel_U_synt"/>
    <property type="match status" value="1"/>
</dbReference>
<dbReference type="Pfam" id="PF26341">
    <property type="entry name" value="AAA_SelU"/>
    <property type="match status" value="1"/>
</dbReference>
<dbReference type="Gene3D" id="3.40.250.10">
    <property type="entry name" value="Rhodanese-like domain"/>
    <property type="match status" value="1"/>
</dbReference>
<dbReference type="HAMAP" id="MF_01622">
    <property type="entry name" value="tRNA_sel_U_synth"/>
    <property type="match status" value="1"/>
</dbReference>
<protein>
    <recommendedName>
        <fullName evidence="2">tRNA 2-selenouridine synthase</fullName>
        <ecNumber evidence="2">2.9.1.3</ecNumber>
    </recommendedName>
</protein>
<gene>
    <name evidence="2" type="primary">selU</name>
    <name evidence="4" type="ORF">A5892_07660</name>
</gene>
<comment type="catalytic activity">
    <reaction evidence="2">
        <text>5-methylaminomethyl-2-thiouridine(34) in tRNA + selenophosphate + (2E)-geranyl diphosphate + H2O + H(+) = 5-methylaminomethyl-2-selenouridine(34) in tRNA + (2E)-thiogeraniol + phosphate + diphosphate</text>
        <dbReference type="Rhea" id="RHEA:42716"/>
        <dbReference type="Rhea" id="RHEA-COMP:10195"/>
        <dbReference type="Rhea" id="RHEA-COMP:10196"/>
        <dbReference type="ChEBI" id="CHEBI:15377"/>
        <dbReference type="ChEBI" id="CHEBI:15378"/>
        <dbReference type="ChEBI" id="CHEBI:16144"/>
        <dbReference type="ChEBI" id="CHEBI:33019"/>
        <dbReference type="ChEBI" id="CHEBI:43474"/>
        <dbReference type="ChEBI" id="CHEBI:58057"/>
        <dbReference type="ChEBI" id="CHEBI:74455"/>
        <dbReference type="ChEBI" id="CHEBI:82743"/>
        <dbReference type="ChEBI" id="CHEBI:143703"/>
        <dbReference type="EC" id="2.9.1.3"/>
    </reaction>
</comment>
<dbReference type="SMART" id="SM00450">
    <property type="entry name" value="RHOD"/>
    <property type="match status" value="1"/>
</dbReference>
<dbReference type="PROSITE" id="PS50206">
    <property type="entry name" value="RHODANESE_3"/>
    <property type="match status" value="1"/>
</dbReference>
<dbReference type="InterPro" id="IPR058840">
    <property type="entry name" value="AAA_SelU"/>
</dbReference>
<dbReference type="PANTHER" id="PTHR30401:SF0">
    <property type="entry name" value="TRNA 2-SELENOURIDINE SYNTHASE"/>
    <property type="match status" value="1"/>
</dbReference>
<dbReference type="NCBIfam" id="NF008751">
    <property type="entry name" value="PRK11784.1-3"/>
    <property type="match status" value="1"/>
</dbReference>
<dbReference type="PANTHER" id="PTHR30401">
    <property type="entry name" value="TRNA 2-SELENOURIDINE SYNTHASE"/>
    <property type="match status" value="1"/>
</dbReference>
<feature type="domain" description="Rhodanese" evidence="3">
    <location>
        <begin position="12"/>
        <end position="136"/>
    </location>
</feature>
<comment type="similarity">
    <text evidence="2">Belongs to the SelU family.</text>
</comment>
<evidence type="ECO:0000313" key="4">
    <source>
        <dbReference type="EMBL" id="ANF57353.1"/>
    </source>
</evidence>
<dbReference type="EC" id="2.9.1.3" evidence="2"/>
<dbReference type="KEGG" id="haa:A5892_07660"/>
<evidence type="ECO:0000256" key="1">
    <source>
        <dbReference type="ARBA" id="ARBA00023266"/>
    </source>
</evidence>
<keyword evidence="1 2" id="KW-0711">Selenium</keyword>
<comment type="catalytic activity">
    <reaction evidence="2">
        <text>5-methylaminomethyl-S-(2E)-geranyl-thiouridine(34) in tRNA + selenophosphate + H(+) = 5-methylaminomethyl-2-(Se-phospho)selenouridine(34) in tRNA + (2E)-thiogeraniol</text>
        <dbReference type="Rhea" id="RHEA:60172"/>
        <dbReference type="Rhea" id="RHEA-COMP:14654"/>
        <dbReference type="Rhea" id="RHEA-COMP:15523"/>
        <dbReference type="ChEBI" id="CHEBI:15378"/>
        <dbReference type="ChEBI" id="CHEBI:16144"/>
        <dbReference type="ChEBI" id="CHEBI:140632"/>
        <dbReference type="ChEBI" id="CHEBI:143702"/>
        <dbReference type="ChEBI" id="CHEBI:143703"/>
    </reaction>
</comment>
<dbReference type="InterPro" id="IPR017582">
    <property type="entry name" value="SelU"/>
</dbReference>
<keyword evidence="5" id="KW-1185">Reference proteome</keyword>
<evidence type="ECO:0000256" key="2">
    <source>
        <dbReference type="HAMAP-Rule" id="MF_01622"/>
    </source>
</evidence>
<organism evidence="4 5">
    <name type="scientific">Halotalea alkalilenta</name>
    <dbReference type="NCBI Taxonomy" id="376489"/>
    <lineage>
        <taxon>Bacteria</taxon>
        <taxon>Pseudomonadati</taxon>
        <taxon>Pseudomonadota</taxon>
        <taxon>Gammaproteobacteria</taxon>
        <taxon>Oceanospirillales</taxon>
        <taxon>Halomonadaceae</taxon>
        <taxon>Halotalea</taxon>
    </lineage>
</organism>
<dbReference type="EMBL" id="CP015243">
    <property type="protein sequence ID" value="ANF57353.1"/>
    <property type="molecule type" value="Genomic_DNA"/>
</dbReference>
<accession>A0A172YDQ4</accession>
<comment type="catalytic activity">
    <reaction evidence="2">
        <text>5-methylaminomethyl-2-(Se-phospho)selenouridine(34) in tRNA + H2O = 5-methylaminomethyl-2-selenouridine(34) in tRNA + phosphate</text>
        <dbReference type="Rhea" id="RHEA:60176"/>
        <dbReference type="Rhea" id="RHEA-COMP:10196"/>
        <dbReference type="Rhea" id="RHEA-COMP:15523"/>
        <dbReference type="ChEBI" id="CHEBI:15377"/>
        <dbReference type="ChEBI" id="CHEBI:43474"/>
        <dbReference type="ChEBI" id="CHEBI:82743"/>
        <dbReference type="ChEBI" id="CHEBI:143702"/>
    </reaction>
</comment>
<evidence type="ECO:0000259" key="3">
    <source>
        <dbReference type="PROSITE" id="PS50206"/>
    </source>
</evidence>
<dbReference type="NCBIfam" id="NF008750">
    <property type="entry name" value="PRK11784.1-2"/>
    <property type="match status" value="1"/>
</dbReference>
<dbReference type="Proteomes" id="UP000077875">
    <property type="component" value="Chromosome"/>
</dbReference>
<evidence type="ECO:0000313" key="5">
    <source>
        <dbReference type="Proteomes" id="UP000077875"/>
    </source>
</evidence>
<dbReference type="InterPro" id="IPR036873">
    <property type="entry name" value="Rhodanese-like_dom_sf"/>
</dbReference>
<dbReference type="InterPro" id="IPR001763">
    <property type="entry name" value="Rhodanese-like_dom"/>
</dbReference>
<comment type="function">
    <text evidence="2">Involved in the post-transcriptional modification of the uridine at the wobble position (U34) of tRNA(Lys), tRNA(Glu) and tRNA(Gln). Catalyzes the conversion of 2-thiouridine (S2U-RNA) to 2-selenouridine (Se2U-RNA). Acts in a two-step process involving geranylation of 2-thiouridine (S2U) to S-geranyl-2-thiouridine (geS2U) and subsequent selenation of the latter derivative to 2-selenouridine (Se2U) in the tRNA chain.</text>
</comment>
<dbReference type="RefSeq" id="WP_064122305.1">
    <property type="nucleotide sequence ID" value="NZ_CP015243.1"/>
</dbReference>
<reference evidence="4 5" key="1">
    <citation type="submission" date="2016-04" db="EMBL/GenBank/DDBJ databases">
        <title>Complete Genome Sequence of Halotalea alkalilenta IHB B 13600.</title>
        <authorList>
            <person name="Swarnkar M.K."/>
            <person name="Sharma A."/>
            <person name="Kaushal K."/>
            <person name="Soni R."/>
            <person name="Rana S."/>
            <person name="Singh A.K."/>
            <person name="Gulati A."/>
        </authorList>
    </citation>
    <scope>NUCLEOTIDE SEQUENCE [LARGE SCALE GENOMIC DNA]</scope>
    <source>
        <strain evidence="4 5">IHB B 13600</strain>
    </source>
</reference>
<keyword evidence="2" id="KW-0808">Transferase</keyword>
<comment type="catalytic activity">
    <reaction evidence="2">
        <text>5-methylaminomethyl-2-thiouridine(34) in tRNA + (2E)-geranyl diphosphate = 5-methylaminomethyl-S-(2E)-geranyl-thiouridine(34) in tRNA + diphosphate</text>
        <dbReference type="Rhea" id="RHEA:14085"/>
        <dbReference type="Rhea" id="RHEA-COMP:10195"/>
        <dbReference type="Rhea" id="RHEA-COMP:14654"/>
        <dbReference type="ChEBI" id="CHEBI:33019"/>
        <dbReference type="ChEBI" id="CHEBI:58057"/>
        <dbReference type="ChEBI" id="CHEBI:74455"/>
        <dbReference type="ChEBI" id="CHEBI:140632"/>
    </reaction>
</comment>
<dbReference type="SUPFAM" id="SSF52821">
    <property type="entry name" value="Rhodanese/Cell cycle control phosphatase"/>
    <property type="match status" value="1"/>
</dbReference>
<dbReference type="SUPFAM" id="SSF52540">
    <property type="entry name" value="P-loop containing nucleoside triphosphate hydrolases"/>
    <property type="match status" value="1"/>
</dbReference>